<protein>
    <submittedName>
        <fullName evidence="2">Uncharacterized protein</fullName>
    </submittedName>
</protein>
<reference evidence="2" key="1">
    <citation type="journal article" date="2017" name="Nature">
        <title>The sunflower genome provides insights into oil metabolism, flowering and Asterid evolution.</title>
        <authorList>
            <person name="Badouin H."/>
            <person name="Gouzy J."/>
            <person name="Grassa C.J."/>
            <person name="Murat F."/>
            <person name="Staton S.E."/>
            <person name="Cottret L."/>
            <person name="Lelandais-Briere C."/>
            <person name="Owens G.L."/>
            <person name="Carrere S."/>
            <person name="Mayjonade B."/>
            <person name="Legrand L."/>
            <person name="Gill N."/>
            <person name="Kane N.C."/>
            <person name="Bowers J.E."/>
            <person name="Hubner S."/>
            <person name="Bellec A."/>
            <person name="Berard A."/>
            <person name="Berges H."/>
            <person name="Blanchet N."/>
            <person name="Boniface M.C."/>
            <person name="Brunel D."/>
            <person name="Catrice O."/>
            <person name="Chaidir N."/>
            <person name="Claudel C."/>
            <person name="Donnadieu C."/>
            <person name="Faraut T."/>
            <person name="Fievet G."/>
            <person name="Helmstetter N."/>
            <person name="King M."/>
            <person name="Knapp S.J."/>
            <person name="Lai Z."/>
            <person name="Le Paslier M.C."/>
            <person name="Lippi Y."/>
            <person name="Lorenzon L."/>
            <person name="Mandel J.R."/>
            <person name="Marage G."/>
            <person name="Marchand G."/>
            <person name="Marquand E."/>
            <person name="Bret-Mestries E."/>
            <person name="Morien E."/>
            <person name="Nambeesan S."/>
            <person name="Nguyen T."/>
            <person name="Pegot-Espagnet P."/>
            <person name="Pouilly N."/>
            <person name="Raftis F."/>
            <person name="Sallet E."/>
            <person name="Schiex T."/>
            <person name="Thomas J."/>
            <person name="Vandecasteele C."/>
            <person name="Vares D."/>
            <person name="Vear F."/>
            <person name="Vautrin S."/>
            <person name="Crespi M."/>
            <person name="Mangin B."/>
            <person name="Burke J.M."/>
            <person name="Salse J."/>
            <person name="Munos S."/>
            <person name="Vincourt P."/>
            <person name="Rieseberg L.H."/>
            <person name="Langlade N.B."/>
        </authorList>
    </citation>
    <scope>NUCLEOTIDE SEQUENCE</scope>
    <source>
        <tissue evidence="2">Leaves</tissue>
    </source>
</reference>
<dbReference type="EMBL" id="MNCJ02000318">
    <property type="protein sequence ID" value="KAF5813208.1"/>
    <property type="molecule type" value="Genomic_DNA"/>
</dbReference>
<dbReference type="Gramene" id="mRNA:HanXRQr2_Chr03g0095571">
    <property type="protein sequence ID" value="mRNA:HanXRQr2_Chr03g0095571"/>
    <property type="gene ID" value="HanXRQr2_Chr03g0095571"/>
</dbReference>
<evidence type="ECO:0000256" key="1">
    <source>
        <dbReference type="SAM" id="MobiDB-lite"/>
    </source>
</evidence>
<feature type="region of interest" description="Disordered" evidence="1">
    <location>
        <begin position="37"/>
        <end position="87"/>
    </location>
</feature>
<comment type="caution">
    <text evidence="2">The sequence shown here is derived from an EMBL/GenBank/DDBJ whole genome shotgun (WGS) entry which is preliminary data.</text>
</comment>
<organism evidence="2 3">
    <name type="scientific">Helianthus annuus</name>
    <name type="common">Common sunflower</name>
    <dbReference type="NCBI Taxonomy" id="4232"/>
    <lineage>
        <taxon>Eukaryota</taxon>
        <taxon>Viridiplantae</taxon>
        <taxon>Streptophyta</taxon>
        <taxon>Embryophyta</taxon>
        <taxon>Tracheophyta</taxon>
        <taxon>Spermatophyta</taxon>
        <taxon>Magnoliopsida</taxon>
        <taxon>eudicotyledons</taxon>
        <taxon>Gunneridae</taxon>
        <taxon>Pentapetalae</taxon>
        <taxon>asterids</taxon>
        <taxon>campanulids</taxon>
        <taxon>Asterales</taxon>
        <taxon>Asteraceae</taxon>
        <taxon>Asteroideae</taxon>
        <taxon>Heliantheae alliance</taxon>
        <taxon>Heliantheae</taxon>
        <taxon>Helianthus</taxon>
    </lineage>
</organism>
<keyword evidence="3" id="KW-1185">Reference proteome</keyword>
<accession>A0A9K3JD17</accession>
<proteinExistence type="predicted"/>
<evidence type="ECO:0000313" key="2">
    <source>
        <dbReference type="EMBL" id="KAF5813208.1"/>
    </source>
</evidence>
<dbReference type="AlphaFoldDB" id="A0A9K3JD17"/>
<evidence type="ECO:0000313" key="3">
    <source>
        <dbReference type="Proteomes" id="UP000215914"/>
    </source>
</evidence>
<dbReference type="Proteomes" id="UP000215914">
    <property type="component" value="Unassembled WGS sequence"/>
</dbReference>
<gene>
    <name evidence="2" type="ORF">HanXRQr2_Chr03g0095571</name>
</gene>
<reference evidence="2" key="2">
    <citation type="submission" date="2020-06" db="EMBL/GenBank/DDBJ databases">
        <title>Helianthus annuus Genome sequencing and assembly Release 2.</title>
        <authorList>
            <person name="Gouzy J."/>
            <person name="Langlade N."/>
            <person name="Munos S."/>
        </authorList>
    </citation>
    <scope>NUCLEOTIDE SEQUENCE</scope>
    <source>
        <tissue evidence="2">Leaves</tissue>
    </source>
</reference>
<name>A0A9K3JD17_HELAN</name>
<sequence length="87" mass="9606">MTLDLNLCLGNGMYIPCLTHVKVYWNLRSFSGALRVTGAKTEPPGSDTGQSEARNAKKQKDKHPSTVADGFHISPSPKNVRRQEVRP</sequence>